<evidence type="ECO:0000313" key="3">
    <source>
        <dbReference type="Proteomes" id="UP000473525"/>
    </source>
</evidence>
<accession>A0A6L6XUX4</accession>
<feature type="transmembrane region" description="Helical" evidence="1">
    <location>
        <begin position="41"/>
        <end position="62"/>
    </location>
</feature>
<evidence type="ECO:0000313" key="2">
    <source>
        <dbReference type="EMBL" id="MVQ50858.1"/>
    </source>
</evidence>
<name>A0A6L6XUX4_9ACTN</name>
<dbReference type="RefSeq" id="WP_157344014.1">
    <property type="nucleotide sequence ID" value="NZ_WSEK01000004.1"/>
</dbReference>
<sequence length="386" mass="40167">MVTELQELLRDTVASPPPDHLDVDAVIGTGRRRVRRRRTTIAVGVGAVAVTALVAGLVSGGVGPGVDDGAVADHDKESTGPVLALADARPAVEGRDLEVLATHTNEDLDRGNGAIFAGVTDDGLVVYTDGPHTTRNTTRVALLDPATGEKDWLPGVHQVEHLLFAGTERLVFQTATPDGAIGATVFDRATRTWSEITWPGLDAGTTSSRPGYGEMGADDGERIWVTLPEDADWHVFDLWSGSLDDPADIRLERSAVDPRATPGPRCDLAGSGQVAEYLAYGPVCAASYGDGAGVRVVTPSGDPLVDIRGESLAVVDSTDAGLVLDAYAGETAGTYAYLFGSGALVRIGPGPSGFPTAGPIPGDYLIWDGATNDGHGATQWVGRLLD</sequence>
<keyword evidence="3" id="KW-1185">Reference proteome</keyword>
<proteinExistence type="predicted"/>
<keyword evidence="1" id="KW-0812">Transmembrane</keyword>
<gene>
    <name evidence="2" type="ORF">GON03_16855</name>
</gene>
<reference evidence="2 3" key="1">
    <citation type="submission" date="2019-12" db="EMBL/GenBank/DDBJ databases">
        <authorList>
            <person name="Huq M.A."/>
        </authorList>
    </citation>
    <scope>NUCLEOTIDE SEQUENCE [LARGE SCALE GENOMIC DNA]</scope>
    <source>
        <strain evidence="2 3">MAH-18</strain>
    </source>
</reference>
<keyword evidence="1" id="KW-0472">Membrane</keyword>
<organism evidence="2 3">
    <name type="scientific">Nocardioides agri</name>
    <dbReference type="NCBI Taxonomy" id="2682843"/>
    <lineage>
        <taxon>Bacteria</taxon>
        <taxon>Bacillati</taxon>
        <taxon>Actinomycetota</taxon>
        <taxon>Actinomycetes</taxon>
        <taxon>Propionibacteriales</taxon>
        <taxon>Nocardioidaceae</taxon>
        <taxon>Nocardioides</taxon>
    </lineage>
</organism>
<evidence type="ECO:0000256" key="1">
    <source>
        <dbReference type="SAM" id="Phobius"/>
    </source>
</evidence>
<dbReference type="AlphaFoldDB" id="A0A6L6XUX4"/>
<keyword evidence="1" id="KW-1133">Transmembrane helix</keyword>
<dbReference type="EMBL" id="WSEK01000004">
    <property type="protein sequence ID" value="MVQ50858.1"/>
    <property type="molecule type" value="Genomic_DNA"/>
</dbReference>
<dbReference type="Proteomes" id="UP000473525">
    <property type="component" value="Unassembled WGS sequence"/>
</dbReference>
<evidence type="ECO:0008006" key="4">
    <source>
        <dbReference type="Google" id="ProtNLM"/>
    </source>
</evidence>
<protein>
    <recommendedName>
        <fullName evidence="4">WD40 repeat domain-containing protein</fullName>
    </recommendedName>
</protein>
<comment type="caution">
    <text evidence="2">The sequence shown here is derived from an EMBL/GenBank/DDBJ whole genome shotgun (WGS) entry which is preliminary data.</text>
</comment>